<keyword evidence="2" id="KW-0378">Hydrolase</keyword>
<dbReference type="PRINTS" id="PR00111">
    <property type="entry name" value="ABHYDROLASE"/>
</dbReference>
<comment type="caution">
    <text evidence="2">The sequence shown here is derived from an EMBL/GenBank/DDBJ whole genome shotgun (WGS) entry which is preliminary data.</text>
</comment>
<organism evidence="2 3">
    <name type="scientific">Paractinoplanes globisporus</name>
    <dbReference type="NCBI Taxonomy" id="113565"/>
    <lineage>
        <taxon>Bacteria</taxon>
        <taxon>Bacillati</taxon>
        <taxon>Actinomycetota</taxon>
        <taxon>Actinomycetes</taxon>
        <taxon>Micromonosporales</taxon>
        <taxon>Micromonosporaceae</taxon>
        <taxon>Paractinoplanes</taxon>
    </lineage>
</organism>
<dbReference type="Proteomes" id="UP001602245">
    <property type="component" value="Unassembled WGS sequence"/>
</dbReference>
<dbReference type="RefSeq" id="WP_020509138.1">
    <property type="nucleotide sequence ID" value="NZ_JBIAZU010000001.1"/>
</dbReference>
<feature type="domain" description="AB hydrolase-1" evidence="1">
    <location>
        <begin position="25"/>
        <end position="241"/>
    </location>
</feature>
<proteinExistence type="predicted"/>
<dbReference type="InterPro" id="IPR029058">
    <property type="entry name" value="AB_hydrolase_fold"/>
</dbReference>
<dbReference type="InterPro" id="IPR000073">
    <property type="entry name" value="AB_hydrolase_1"/>
</dbReference>
<dbReference type="InterPro" id="IPR050266">
    <property type="entry name" value="AB_hydrolase_sf"/>
</dbReference>
<keyword evidence="3" id="KW-1185">Reference proteome</keyword>
<name>A0ABW6W8E2_9ACTN</name>
<dbReference type="PANTHER" id="PTHR43798:SF33">
    <property type="entry name" value="HYDROLASE, PUTATIVE (AFU_ORTHOLOGUE AFUA_2G14860)-RELATED"/>
    <property type="match status" value="1"/>
</dbReference>
<accession>A0ABW6W8E2</accession>
<dbReference type="PANTHER" id="PTHR43798">
    <property type="entry name" value="MONOACYLGLYCEROL LIPASE"/>
    <property type="match status" value="1"/>
</dbReference>
<dbReference type="EMBL" id="JBIAZU010000001">
    <property type="protein sequence ID" value="MFF5288790.1"/>
    <property type="molecule type" value="Genomic_DNA"/>
</dbReference>
<dbReference type="GO" id="GO:0016787">
    <property type="term" value="F:hydrolase activity"/>
    <property type="evidence" value="ECO:0007669"/>
    <property type="project" value="UniProtKB-KW"/>
</dbReference>
<evidence type="ECO:0000313" key="2">
    <source>
        <dbReference type="EMBL" id="MFF5288790.1"/>
    </source>
</evidence>
<sequence>MNLVVDAPSGAVEITVADHDRTRPFLLLHGGGGVPTMARFADLLASRTRSRVLLPTHPGFGGTDRPESLASVADLAGAYVALLDKLDLSDVTVAGNSFGGWLAAEIALLGSPRVTAAVLIDAIGAAVPGHPVADVAGMTPSELAAHAWHDPSRAPAPSSGPSPDLRALAAYTGAAMSDPALLDRLTMLDLPVHVIWGESDRIVDTAHARALAAAIPKSRLTVLPATGHLPQLETPEAVLAAVAQAV</sequence>
<dbReference type="SUPFAM" id="SSF53474">
    <property type="entry name" value="alpha/beta-Hydrolases"/>
    <property type="match status" value="1"/>
</dbReference>
<evidence type="ECO:0000259" key="1">
    <source>
        <dbReference type="Pfam" id="PF12697"/>
    </source>
</evidence>
<gene>
    <name evidence="2" type="ORF">ACFY35_05090</name>
</gene>
<dbReference type="Pfam" id="PF12697">
    <property type="entry name" value="Abhydrolase_6"/>
    <property type="match status" value="1"/>
</dbReference>
<protein>
    <submittedName>
        <fullName evidence="2">Alpha/beta fold hydrolase</fullName>
    </submittedName>
</protein>
<reference evidence="2 3" key="1">
    <citation type="submission" date="2024-10" db="EMBL/GenBank/DDBJ databases">
        <title>The Natural Products Discovery Center: Release of the First 8490 Sequenced Strains for Exploring Actinobacteria Biosynthetic Diversity.</title>
        <authorList>
            <person name="Kalkreuter E."/>
            <person name="Kautsar S.A."/>
            <person name="Yang D."/>
            <person name="Bader C.D."/>
            <person name="Teijaro C.N."/>
            <person name="Fluegel L."/>
            <person name="Davis C.M."/>
            <person name="Simpson J.R."/>
            <person name="Lauterbach L."/>
            <person name="Steele A.D."/>
            <person name="Gui C."/>
            <person name="Meng S."/>
            <person name="Li G."/>
            <person name="Viehrig K."/>
            <person name="Ye F."/>
            <person name="Su P."/>
            <person name="Kiefer A.F."/>
            <person name="Nichols A."/>
            <person name="Cepeda A.J."/>
            <person name="Yan W."/>
            <person name="Fan B."/>
            <person name="Jiang Y."/>
            <person name="Adhikari A."/>
            <person name="Zheng C.-J."/>
            <person name="Schuster L."/>
            <person name="Cowan T.M."/>
            <person name="Smanski M.J."/>
            <person name="Chevrette M.G."/>
            <person name="De Carvalho L.P.S."/>
            <person name="Shen B."/>
        </authorList>
    </citation>
    <scope>NUCLEOTIDE SEQUENCE [LARGE SCALE GENOMIC DNA]</scope>
    <source>
        <strain evidence="2 3">NPDC000087</strain>
    </source>
</reference>
<evidence type="ECO:0000313" key="3">
    <source>
        <dbReference type="Proteomes" id="UP001602245"/>
    </source>
</evidence>
<dbReference type="Gene3D" id="3.40.50.1820">
    <property type="entry name" value="alpha/beta hydrolase"/>
    <property type="match status" value="1"/>
</dbReference>